<reference evidence="3" key="1">
    <citation type="journal article" date="2005" name="Nature">
        <title>Sequencing of Aspergillus nidulans and comparative analysis with A. fumigatus and A. oryzae.</title>
        <authorList>
            <person name="Galagan J.E."/>
            <person name="Calvo S.E."/>
            <person name="Cuomo C."/>
            <person name="Ma L.J."/>
            <person name="Wortman J.R."/>
            <person name="Batzoglou S."/>
            <person name="Lee S.I."/>
            <person name="Basturkmen M."/>
            <person name="Spevak C.C."/>
            <person name="Clutterbuck J."/>
            <person name="Kapitonov V."/>
            <person name="Jurka J."/>
            <person name="Scazzocchio C."/>
            <person name="Farman M."/>
            <person name="Butler J."/>
            <person name="Purcell S."/>
            <person name="Harris S."/>
            <person name="Braus G.H."/>
            <person name="Draht O."/>
            <person name="Busch S."/>
            <person name="D'Enfert C."/>
            <person name="Bouchier C."/>
            <person name="Goldman G.H."/>
            <person name="Bell-Pedersen D."/>
            <person name="Griffiths-Jones S."/>
            <person name="Doonan J.H."/>
            <person name="Yu J."/>
            <person name="Vienken K."/>
            <person name="Pain A."/>
            <person name="Freitag M."/>
            <person name="Selker E.U."/>
            <person name="Archer D.B."/>
            <person name="Penalva M.A."/>
            <person name="Oakley B.R."/>
            <person name="Momany M."/>
            <person name="Tanaka T."/>
            <person name="Kumagai T."/>
            <person name="Asai K."/>
            <person name="Machida M."/>
            <person name="Nierman W.C."/>
            <person name="Denning D.W."/>
            <person name="Caddick M."/>
            <person name="Hynes M."/>
            <person name="Paoletti M."/>
            <person name="Fischer R."/>
            <person name="Miller B."/>
            <person name="Dyer P."/>
            <person name="Sachs M.S."/>
            <person name="Osmani S.A."/>
            <person name="Birren B.W."/>
        </authorList>
    </citation>
    <scope>NUCLEOTIDE SEQUENCE [LARGE SCALE GENOMIC DNA]</scope>
    <source>
        <strain evidence="3">FGSC A4 / ATCC 38163 / CBS 112.46 / NRRL 194 / M139</strain>
    </source>
</reference>
<dbReference type="InterPro" id="IPR001810">
    <property type="entry name" value="F-box_dom"/>
</dbReference>
<dbReference type="SUPFAM" id="SSF81383">
    <property type="entry name" value="F-box domain"/>
    <property type="match status" value="1"/>
</dbReference>
<dbReference type="Pfam" id="PF00646">
    <property type="entry name" value="F-box"/>
    <property type="match status" value="1"/>
</dbReference>
<dbReference type="STRING" id="227321.C8VKY4"/>
<dbReference type="PROSITE" id="PS50181">
    <property type="entry name" value="FBOX"/>
    <property type="match status" value="1"/>
</dbReference>
<dbReference type="RefSeq" id="XP_050468590.1">
    <property type="nucleotide sequence ID" value="XM_050612701.1"/>
</dbReference>
<organism evidence="2 3">
    <name type="scientific">Emericella nidulans (strain FGSC A4 / ATCC 38163 / CBS 112.46 / NRRL 194 / M139)</name>
    <name type="common">Aspergillus nidulans</name>
    <dbReference type="NCBI Taxonomy" id="227321"/>
    <lineage>
        <taxon>Eukaryota</taxon>
        <taxon>Fungi</taxon>
        <taxon>Dikarya</taxon>
        <taxon>Ascomycota</taxon>
        <taxon>Pezizomycotina</taxon>
        <taxon>Eurotiomycetes</taxon>
        <taxon>Eurotiomycetidae</taxon>
        <taxon>Eurotiales</taxon>
        <taxon>Aspergillaceae</taxon>
        <taxon>Aspergillus</taxon>
        <taxon>Aspergillus subgen. Nidulantes</taxon>
    </lineage>
</organism>
<dbReference type="Proteomes" id="UP000000560">
    <property type="component" value="Chromosome VII"/>
</dbReference>
<reference evidence="3" key="2">
    <citation type="journal article" date="2009" name="Fungal Genet. Biol.">
        <title>The 2008 update of the Aspergillus nidulans genome annotation: a community effort.</title>
        <authorList>
            <person name="Wortman J.R."/>
            <person name="Gilsenan J.M."/>
            <person name="Joardar V."/>
            <person name="Deegan J."/>
            <person name="Clutterbuck J."/>
            <person name="Andersen M.R."/>
            <person name="Archer D."/>
            <person name="Bencina M."/>
            <person name="Braus G."/>
            <person name="Coutinho P."/>
            <person name="von Dohren H."/>
            <person name="Doonan J."/>
            <person name="Driessen A.J."/>
            <person name="Durek P."/>
            <person name="Espeso E."/>
            <person name="Fekete E."/>
            <person name="Flipphi M."/>
            <person name="Estrada C.G."/>
            <person name="Geysens S."/>
            <person name="Goldman G."/>
            <person name="de Groot P.W."/>
            <person name="Hansen K."/>
            <person name="Harris S.D."/>
            <person name="Heinekamp T."/>
            <person name="Helmstaedt K."/>
            <person name="Henrissat B."/>
            <person name="Hofmann G."/>
            <person name="Homan T."/>
            <person name="Horio T."/>
            <person name="Horiuchi H."/>
            <person name="James S."/>
            <person name="Jones M."/>
            <person name="Karaffa L."/>
            <person name="Karanyi Z."/>
            <person name="Kato M."/>
            <person name="Keller N."/>
            <person name="Kelly D.E."/>
            <person name="Kiel J.A."/>
            <person name="Kim J.M."/>
            <person name="van der Klei I.J."/>
            <person name="Klis F.M."/>
            <person name="Kovalchuk A."/>
            <person name="Krasevec N."/>
            <person name="Kubicek C.P."/>
            <person name="Liu B."/>
            <person name="Maccabe A."/>
            <person name="Meyer V."/>
            <person name="Mirabito P."/>
            <person name="Miskei M."/>
            <person name="Mos M."/>
            <person name="Mullins J."/>
            <person name="Nelson D.R."/>
            <person name="Nielsen J."/>
            <person name="Oakley B.R."/>
            <person name="Osmani S.A."/>
            <person name="Pakula T."/>
            <person name="Paszewski A."/>
            <person name="Paulsen I."/>
            <person name="Pilsyk S."/>
            <person name="Pocsi I."/>
            <person name="Punt P.J."/>
            <person name="Ram A.F."/>
            <person name="Ren Q."/>
            <person name="Robellet X."/>
            <person name="Robson G."/>
            <person name="Seiboth B."/>
            <person name="van Solingen P."/>
            <person name="Specht T."/>
            <person name="Sun J."/>
            <person name="Taheri-Talesh N."/>
            <person name="Takeshita N."/>
            <person name="Ussery D."/>
            <person name="vanKuyk P.A."/>
            <person name="Visser H."/>
            <person name="van de Vondervoort P.J."/>
            <person name="de Vries R.P."/>
            <person name="Walton J."/>
            <person name="Xiang X."/>
            <person name="Xiong Y."/>
            <person name="Zeng A.P."/>
            <person name="Brandt B.W."/>
            <person name="Cornell M.J."/>
            <person name="van den Hondel C.A."/>
            <person name="Visser J."/>
            <person name="Oliver S.G."/>
            <person name="Turner G."/>
        </authorList>
    </citation>
    <scope>GENOME REANNOTATION</scope>
    <source>
        <strain evidence="3">FGSC A4 / ATCC 38163 / CBS 112.46 / NRRL 194 / M139</strain>
    </source>
</reference>
<dbReference type="InParanoid" id="C8VKY4"/>
<evidence type="ECO:0000313" key="2">
    <source>
        <dbReference type="EMBL" id="CBF84454.1"/>
    </source>
</evidence>
<evidence type="ECO:0000259" key="1">
    <source>
        <dbReference type="PROSITE" id="PS50181"/>
    </source>
</evidence>
<feature type="domain" description="F-box" evidence="1">
    <location>
        <begin position="1"/>
        <end position="43"/>
    </location>
</feature>
<dbReference type="AlphaFoldDB" id="C8VKY4"/>
<dbReference type="KEGG" id="ani:ANIA_11158"/>
<dbReference type="InterPro" id="IPR036047">
    <property type="entry name" value="F-box-like_dom_sf"/>
</dbReference>
<name>C8VKY4_EMENI</name>
<dbReference type="GeneID" id="74896818"/>
<gene>
    <name evidence="2" type="ORF">ANIA_11158</name>
</gene>
<evidence type="ECO:0000313" key="3">
    <source>
        <dbReference type="Proteomes" id="UP000000560"/>
    </source>
</evidence>
<dbReference type="VEuPathDB" id="FungiDB:AN11158"/>
<protein>
    <recommendedName>
        <fullName evidence="1">F-box domain-containing protein</fullName>
    </recommendedName>
</protein>
<accession>C8VKY4</accession>
<dbReference type="EMBL" id="BN001307">
    <property type="protein sequence ID" value="CBF84454.1"/>
    <property type="molecule type" value="Genomic_DNA"/>
</dbReference>
<sequence>MELLPTEILFDIVEHLCNRETKTLSLVSKRVRDVCLPVLFRKINIEFSTEGFDLLESLLKSSIRRYIVSFQYIVPKLVKPQIRNYEIFRTEILTPGQYVEACEYHDDVDSYEDWDEMEYVSGDQPSYTRMYKTIRRTCARQQEIIEARRDSTLMKLAFQQLSNLKELVLVFSQAQGDEDWEEEYQEEYANLSKGFSSPVSNILPTLWWKAHIRTL</sequence>
<dbReference type="eggNOG" id="ENOG502SUZN">
    <property type="taxonomic scope" value="Eukaryota"/>
</dbReference>
<keyword evidence="3" id="KW-1185">Reference proteome</keyword>
<proteinExistence type="predicted"/>
<dbReference type="OrthoDB" id="4396256at2759"/>
<dbReference type="HOGENOM" id="CLU_1283237_0_0_1"/>